<dbReference type="SUPFAM" id="SSF52172">
    <property type="entry name" value="CheY-like"/>
    <property type="match status" value="1"/>
</dbReference>
<keyword evidence="3" id="KW-0600">Photoreceptor protein</keyword>
<dbReference type="SMART" id="SM00448">
    <property type="entry name" value="REC"/>
    <property type="match status" value="1"/>
</dbReference>
<evidence type="ECO:0000256" key="1">
    <source>
        <dbReference type="ARBA" id="ARBA00000085"/>
    </source>
</evidence>
<name>A0A219B103_9SPHN</name>
<dbReference type="InterPro" id="IPR009219">
    <property type="entry name" value="Bactrphtchr_CheY"/>
</dbReference>
<feature type="region of interest" description="Disordered" evidence="13">
    <location>
        <begin position="712"/>
        <end position="732"/>
    </location>
</feature>
<dbReference type="GO" id="GO:0006355">
    <property type="term" value="P:regulation of DNA-templated transcription"/>
    <property type="evidence" value="ECO:0007669"/>
    <property type="project" value="InterPro"/>
</dbReference>
<dbReference type="EMBL" id="NFZT01000001">
    <property type="protein sequence ID" value="OWV32011.1"/>
    <property type="molecule type" value="Genomic_DNA"/>
</dbReference>
<dbReference type="RefSeq" id="WP_088710810.1">
    <property type="nucleotide sequence ID" value="NZ_NFZT01000001.1"/>
</dbReference>
<proteinExistence type="predicted"/>
<evidence type="ECO:0000256" key="9">
    <source>
        <dbReference type="ARBA" id="ARBA00022840"/>
    </source>
</evidence>
<dbReference type="InterPro" id="IPR029016">
    <property type="entry name" value="GAF-like_dom_sf"/>
</dbReference>
<dbReference type="GO" id="GO:0004673">
    <property type="term" value="F:protein histidine kinase activity"/>
    <property type="evidence" value="ECO:0007669"/>
    <property type="project" value="UniProtKB-EC"/>
</dbReference>
<protein>
    <recommendedName>
        <fullName evidence="2">histidine kinase</fullName>
        <ecNumber evidence="2">2.7.13.3</ecNumber>
    </recommendedName>
</protein>
<dbReference type="InterPro" id="IPR013654">
    <property type="entry name" value="PAS_2"/>
</dbReference>
<evidence type="ECO:0000256" key="11">
    <source>
        <dbReference type="ARBA" id="ARBA00023170"/>
    </source>
</evidence>
<evidence type="ECO:0000259" key="15">
    <source>
        <dbReference type="PROSITE" id="PS50110"/>
    </source>
</evidence>
<dbReference type="PROSITE" id="PS50046">
    <property type="entry name" value="PHYTOCHROME_2"/>
    <property type="match status" value="1"/>
</dbReference>
<dbReference type="Pfam" id="PF08446">
    <property type="entry name" value="PAS_2"/>
    <property type="match status" value="1"/>
</dbReference>
<dbReference type="InterPro" id="IPR035965">
    <property type="entry name" value="PAS-like_dom_sf"/>
</dbReference>
<keyword evidence="10" id="KW-0157">Chromophore</keyword>
<evidence type="ECO:0000313" key="17">
    <source>
        <dbReference type="EMBL" id="OWV32011.1"/>
    </source>
</evidence>
<evidence type="ECO:0000256" key="2">
    <source>
        <dbReference type="ARBA" id="ARBA00012438"/>
    </source>
</evidence>
<feature type="compositionally biased region" description="Basic and acidic residues" evidence="13">
    <location>
        <begin position="712"/>
        <end position="729"/>
    </location>
</feature>
<dbReference type="SMART" id="SM00911">
    <property type="entry name" value="HWE_HK"/>
    <property type="match status" value="1"/>
</dbReference>
<gene>
    <name evidence="17" type="ORF">B5C34_00075</name>
</gene>
<feature type="domain" description="PAS" evidence="16">
    <location>
        <begin position="35"/>
        <end position="90"/>
    </location>
</feature>
<dbReference type="Gene3D" id="3.30.450.270">
    <property type="match status" value="1"/>
</dbReference>
<dbReference type="Proteomes" id="UP000198462">
    <property type="component" value="Unassembled WGS sequence"/>
</dbReference>
<evidence type="ECO:0000313" key="18">
    <source>
        <dbReference type="Proteomes" id="UP000198462"/>
    </source>
</evidence>
<accession>A0A219B103</accession>
<dbReference type="CDD" id="cd00130">
    <property type="entry name" value="PAS"/>
    <property type="match status" value="1"/>
</dbReference>
<comment type="caution">
    <text evidence="17">The sequence shown here is derived from an EMBL/GenBank/DDBJ whole genome shotgun (WGS) entry which is preliminary data.</text>
</comment>
<dbReference type="PANTHER" id="PTHR41523:SF7">
    <property type="entry name" value="HISTIDINE KINASE"/>
    <property type="match status" value="1"/>
</dbReference>
<evidence type="ECO:0000256" key="4">
    <source>
        <dbReference type="ARBA" id="ARBA00022553"/>
    </source>
</evidence>
<dbReference type="PROSITE" id="PS50110">
    <property type="entry name" value="RESPONSE_REGULATORY"/>
    <property type="match status" value="1"/>
</dbReference>
<evidence type="ECO:0000256" key="10">
    <source>
        <dbReference type="ARBA" id="ARBA00022991"/>
    </source>
</evidence>
<evidence type="ECO:0000259" key="14">
    <source>
        <dbReference type="PROSITE" id="PS50046"/>
    </source>
</evidence>
<dbReference type="EC" id="2.7.13.3" evidence="2"/>
<organism evidence="17 18">
    <name type="scientific">Pacificimonas flava</name>
    <dbReference type="NCBI Taxonomy" id="1234595"/>
    <lineage>
        <taxon>Bacteria</taxon>
        <taxon>Pseudomonadati</taxon>
        <taxon>Pseudomonadota</taxon>
        <taxon>Alphaproteobacteria</taxon>
        <taxon>Sphingomonadales</taxon>
        <taxon>Sphingosinicellaceae</taxon>
        <taxon>Pacificimonas</taxon>
    </lineage>
</organism>
<dbReference type="PROSITE" id="PS50112">
    <property type="entry name" value="PAS"/>
    <property type="match status" value="1"/>
</dbReference>
<keyword evidence="9" id="KW-0067">ATP-binding</keyword>
<dbReference type="Gene3D" id="3.30.450.20">
    <property type="entry name" value="PAS domain"/>
    <property type="match status" value="1"/>
</dbReference>
<dbReference type="SUPFAM" id="SSF55874">
    <property type="entry name" value="ATPase domain of HSP90 chaperone/DNA topoisomerase II/histidine kinase"/>
    <property type="match status" value="1"/>
</dbReference>
<dbReference type="InterPro" id="IPR011006">
    <property type="entry name" value="CheY-like_superfamily"/>
</dbReference>
<sequence>MSGTPARQERDLPSLTDCDREPIHLLGHVQQFGCLLALSSDWIVRHVSANVRDFLGLGVDELVGKPLAPLVDEEVIESLRAELRMLHDDDGVARLYARRLKEDGPLLNFAVHGAGSFVILEIERAGRGEKVGTSMRVQSMIAELAGADDLQGALELSVRHVQQLTGFDRVMIYQFAPDGSGRVAAEAKRHDQESFLELRYPRSDIPEQARELYKRNLLRIISNVDEEPVPILPMEGPSGDPLDLSLAKLRSVSPIHIEYLQNMGVSASLSISLMQHRDLWGLIACHHDSPRVLDLECRAAAELYGHLFSYVIERRMEDERRRQEEKARQLHDRLMARIADGDRIDQNFEMIANAFRSVIDLDGIGLFVDGSYQQSGCTPTEDEFREIGSFLNRAAASRVFATDRLTEVFPAAADFSVPIAGLLAIPVSRQPRDFLVCFRKEVAQTVDWAGDPRKSVTKVKEGTRLSPRQSFSKWTEVVQGRSKPWTEAEMRAADALRVTLLEVVIRLTDKAARQAARASERQELLIAELNHRVRNILNLIRGLIAQSQADEDDIESFTNKIGGRIHALARAHDQITREQWLPASLREMIATEKEAFLNEKADRVLYFGDDVLLAPEAFTALSLVFHELLTNSQKYGALTDHHGRVEITAAYEDGRLDLQWREFGGPAVKKPKRRGFGTTIIERSVPFELGGESELRFEPDGVVATFSVPEEHVAGRNEKERSPDAEKGGRGRLSGTCLVVEDNMIIAMDTEDMLTRLGAEKVVIAANVKQAMKLIEKETITFALLDVNLGSETSEPVAEEIDMKGIPFAFSTGYGDAHGLVDRFPDAGVLQKPVDENALSQTVKTLVGS</sequence>
<keyword evidence="8 17" id="KW-0418">Kinase</keyword>
<dbReference type="SUPFAM" id="SSF55781">
    <property type="entry name" value="GAF domain-like"/>
    <property type="match status" value="2"/>
</dbReference>
<dbReference type="InterPro" id="IPR001294">
    <property type="entry name" value="Phytochrome"/>
</dbReference>
<feature type="domain" description="Response regulatory" evidence="15">
    <location>
        <begin position="736"/>
        <end position="847"/>
    </location>
</feature>
<evidence type="ECO:0000256" key="12">
    <source>
        <dbReference type="PROSITE-ProRule" id="PRU00169"/>
    </source>
</evidence>
<dbReference type="GO" id="GO:0009881">
    <property type="term" value="F:photoreceptor activity"/>
    <property type="evidence" value="ECO:0007669"/>
    <property type="project" value="UniProtKB-KW"/>
</dbReference>
<keyword evidence="5" id="KW-0716">Sensory transduction</keyword>
<keyword evidence="11" id="KW-0675">Receptor</keyword>
<dbReference type="InterPro" id="IPR043150">
    <property type="entry name" value="Phytochrome_PHY_sf"/>
</dbReference>
<dbReference type="PRINTS" id="PR01033">
    <property type="entry name" value="PHYTOCHROME"/>
</dbReference>
<dbReference type="GO" id="GO:0009584">
    <property type="term" value="P:detection of visible light"/>
    <property type="evidence" value="ECO:0007669"/>
    <property type="project" value="InterPro"/>
</dbReference>
<evidence type="ECO:0000256" key="3">
    <source>
        <dbReference type="ARBA" id="ARBA00022543"/>
    </source>
</evidence>
<dbReference type="Pfam" id="PF00360">
    <property type="entry name" value="PHY"/>
    <property type="match status" value="1"/>
</dbReference>
<dbReference type="PANTHER" id="PTHR41523">
    <property type="entry name" value="TWO-COMPONENT SYSTEM SENSOR PROTEIN"/>
    <property type="match status" value="1"/>
</dbReference>
<dbReference type="Pfam" id="PF01590">
    <property type="entry name" value="GAF"/>
    <property type="match status" value="1"/>
</dbReference>
<evidence type="ECO:0000256" key="5">
    <source>
        <dbReference type="ARBA" id="ARBA00022606"/>
    </source>
</evidence>
<dbReference type="InterPro" id="IPR001789">
    <property type="entry name" value="Sig_transdc_resp-reg_receiver"/>
</dbReference>
<dbReference type="SMART" id="SM00065">
    <property type="entry name" value="GAF"/>
    <property type="match status" value="1"/>
</dbReference>
<keyword evidence="6" id="KW-0808">Transferase</keyword>
<feature type="modified residue" description="4-aspartylphosphate" evidence="12">
    <location>
        <position position="786"/>
    </location>
</feature>
<dbReference type="InterPro" id="IPR003018">
    <property type="entry name" value="GAF"/>
</dbReference>
<reference evidence="18" key="1">
    <citation type="submission" date="2017-05" db="EMBL/GenBank/DDBJ databases">
        <authorList>
            <person name="Lin X."/>
        </authorList>
    </citation>
    <scope>NUCLEOTIDE SEQUENCE [LARGE SCALE GENOMIC DNA]</scope>
    <source>
        <strain evidence="18">JLT2012</strain>
    </source>
</reference>
<dbReference type="Gene3D" id="3.40.50.2300">
    <property type="match status" value="1"/>
</dbReference>
<dbReference type="AlphaFoldDB" id="A0A219B103"/>
<dbReference type="InterPro" id="IPR036890">
    <property type="entry name" value="HATPase_C_sf"/>
</dbReference>
<feature type="domain" description="Phytochrome chromophore attachment site" evidence="14">
    <location>
        <begin position="149"/>
        <end position="306"/>
    </location>
</feature>
<dbReference type="Pfam" id="PF07536">
    <property type="entry name" value="HWE_HK"/>
    <property type="match status" value="1"/>
</dbReference>
<evidence type="ECO:0000256" key="7">
    <source>
        <dbReference type="ARBA" id="ARBA00022741"/>
    </source>
</evidence>
<dbReference type="GO" id="GO:0005524">
    <property type="term" value="F:ATP binding"/>
    <property type="evidence" value="ECO:0007669"/>
    <property type="project" value="UniProtKB-KW"/>
</dbReference>
<dbReference type="SUPFAM" id="SSF55785">
    <property type="entry name" value="PYP-like sensor domain (PAS domain)"/>
    <property type="match status" value="1"/>
</dbReference>
<dbReference type="PIRSF" id="PIRSF036397">
    <property type="entry name" value="Bactrphtchrm_rec"/>
    <property type="match status" value="1"/>
</dbReference>
<dbReference type="InterPro" id="IPR011102">
    <property type="entry name" value="Sig_transdc_His_kinase_HWE"/>
</dbReference>
<dbReference type="OrthoDB" id="9760752at2"/>
<keyword evidence="18" id="KW-1185">Reference proteome</keyword>
<dbReference type="GO" id="GO:0000160">
    <property type="term" value="P:phosphorelay signal transduction system"/>
    <property type="evidence" value="ECO:0007669"/>
    <property type="project" value="InterPro"/>
</dbReference>
<dbReference type="InterPro" id="IPR000014">
    <property type="entry name" value="PAS"/>
</dbReference>
<evidence type="ECO:0000259" key="16">
    <source>
        <dbReference type="PROSITE" id="PS50112"/>
    </source>
</evidence>
<comment type="catalytic activity">
    <reaction evidence="1">
        <text>ATP + protein L-histidine = ADP + protein N-phospho-L-histidine.</text>
        <dbReference type="EC" id="2.7.13.3"/>
    </reaction>
</comment>
<keyword evidence="4 12" id="KW-0597">Phosphoprotein</keyword>
<dbReference type="Gene3D" id="3.30.450.40">
    <property type="match status" value="1"/>
</dbReference>
<evidence type="ECO:0000256" key="13">
    <source>
        <dbReference type="SAM" id="MobiDB-lite"/>
    </source>
</evidence>
<evidence type="ECO:0000256" key="8">
    <source>
        <dbReference type="ARBA" id="ARBA00022777"/>
    </source>
</evidence>
<dbReference type="Gene3D" id="3.30.565.10">
    <property type="entry name" value="Histidine kinase-like ATPase, C-terminal domain"/>
    <property type="match status" value="1"/>
</dbReference>
<dbReference type="InterPro" id="IPR013515">
    <property type="entry name" value="Phytochrome_cen-reg"/>
</dbReference>
<dbReference type="InterPro" id="IPR016132">
    <property type="entry name" value="Phyto_chromo_attachment"/>
</dbReference>
<evidence type="ECO:0000256" key="6">
    <source>
        <dbReference type="ARBA" id="ARBA00022679"/>
    </source>
</evidence>
<keyword evidence="7" id="KW-0547">Nucleotide-binding</keyword>